<evidence type="ECO:0000313" key="5">
    <source>
        <dbReference type="Proteomes" id="UP001236014"/>
    </source>
</evidence>
<dbReference type="Gene3D" id="3.40.50.1820">
    <property type="entry name" value="alpha/beta hydrolase"/>
    <property type="match status" value="1"/>
</dbReference>
<dbReference type="AlphaFoldDB" id="A0A9Y2IK55"/>
<feature type="compositionally biased region" description="Pro residues" evidence="1">
    <location>
        <begin position="359"/>
        <end position="371"/>
    </location>
</feature>
<dbReference type="SUPFAM" id="SSF53474">
    <property type="entry name" value="alpha/beta-Hydrolases"/>
    <property type="match status" value="1"/>
</dbReference>
<feature type="chain" id="PRO_5040838178" evidence="2">
    <location>
        <begin position="26"/>
        <end position="440"/>
    </location>
</feature>
<evidence type="ECO:0000256" key="2">
    <source>
        <dbReference type="SAM" id="SignalP"/>
    </source>
</evidence>
<dbReference type="KEGG" id="acab:QRX50_03160"/>
<dbReference type="Pfam" id="PF12697">
    <property type="entry name" value="Abhydrolase_6"/>
    <property type="match status" value="1"/>
</dbReference>
<dbReference type="InterPro" id="IPR000073">
    <property type="entry name" value="AB_hydrolase_1"/>
</dbReference>
<proteinExistence type="predicted"/>
<keyword evidence="2" id="KW-0732">Signal</keyword>
<evidence type="ECO:0000256" key="1">
    <source>
        <dbReference type="SAM" id="MobiDB-lite"/>
    </source>
</evidence>
<feature type="signal peptide" evidence="2">
    <location>
        <begin position="1"/>
        <end position="25"/>
    </location>
</feature>
<organism evidence="4 5">
    <name type="scientific">Amycolatopsis carbonis</name>
    <dbReference type="NCBI Taxonomy" id="715471"/>
    <lineage>
        <taxon>Bacteria</taxon>
        <taxon>Bacillati</taxon>
        <taxon>Actinomycetota</taxon>
        <taxon>Actinomycetes</taxon>
        <taxon>Pseudonocardiales</taxon>
        <taxon>Pseudonocardiaceae</taxon>
        <taxon>Amycolatopsis</taxon>
    </lineage>
</organism>
<dbReference type="InterPro" id="IPR029058">
    <property type="entry name" value="AB_hydrolase_fold"/>
</dbReference>
<gene>
    <name evidence="4" type="ORF">QRX50_03160</name>
</gene>
<evidence type="ECO:0000259" key="3">
    <source>
        <dbReference type="Pfam" id="PF12697"/>
    </source>
</evidence>
<feature type="region of interest" description="Disordered" evidence="1">
    <location>
        <begin position="347"/>
        <end position="373"/>
    </location>
</feature>
<feature type="domain" description="AB hydrolase-1" evidence="3">
    <location>
        <begin position="68"/>
        <end position="334"/>
    </location>
</feature>
<name>A0A9Y2IK55_9PSEU</name>
<keyword evidence="4" id="KW-0378">Hydrolase</keyword>
<dbReference type="EMBL" id="CP127294">
    <property type="protein sequence ID" value="WIX79813.1"/>
    <property type="molecule type" value="Genomic_DNA"/>
</dbReference>
<keyword evidence="5" id="KW-1185">Reference proteome</keyword>
<dbReference type="RefSeq" id="WP_285970492.1">
    <property type="nucleotide sequence ID" value="NZ_CP127294.1"/>
</dbReference>
<dbReference type="Proteomes" id="UP001236014">
    <property type="component" value="Chromosome"/>
</dbReference>
<evidence type="ECO:0000313" key="4">
    <source>
        <dbReference type="EMBL" id="WIX79813.1"/>
    </source>
</evidence>
<protein>
    <submittedName>
        <fullName evidence="4">Alpha/beta fold hydrolase</fullName>
    </submittedName>
</protein>
<reference evidence="4 5" key="1">
    <citation type="submission" date="2023-06" db="EMBL/GenBank/DDBJ databases">
        <authorList>
            <person name="Oyuntsetseg B."/>
            <person name="Kim S.B."/>
        </authorList>
    </citation>
    <scope>NUCLEOTIDE SEQUENCE [LARGE SCALE GENOMIC DNA]</scope>
    <source>
        <strain evidence="4 5">2-15</strain>
    </source>
</reference>
<accession>A0A9Y2IK55</accession>
<sequence length="440" mass="45397">MQQSRRMGRAGIPLLATILATSVFVAPAGATPGITECRNVVVPVTVGGATGPIAGTLCTPPGAKAVQLLVSGWTYNRGYFDFGYQPETYSYAQAANRDGYATLAIDRLGSGASLHPLSLFDTFEADVRTVHEVVSALRGGSLGTAFSSVATVGHSVGAAVVATEAGKYHDVGALVTTGFSHAYNYANGYVSAVGRDEPAVGDPRFAGLALDPLYVTSDPGTAGRSGSLYYAPNADPAVVAYDDEHLRDTDNLVEGATFSTYPVNDSTRTLDVPVLDVAGDHDPLFCGLTGGPCSSSATLAEFEKRFYAPGAPVEAYVVLHTGHDLTLEKTSPESTARILEFVDAHLGQGRGATETTRGPRPPLPRPEPAQPSAPATLLSTAFVTAVQPLAEAYDKAVPSVPGLGDQTSVYSNPAAAAMLAEVSGLVDQFAGDAVQSSLGG</sequence>
<dbReference type="GO" id="GO:0016787">
    <property type="term" value="F:hydrolase activity"/>
    <property type="evidence" value="ECO:0007669"/>
    <property type="project" value="UniProtKB-KW"/>
</dbReference>